<feature type="domain" description="Aldehyde dehydrogenase" evidence="1">
    <location>
        <begin position="22"/>
        <end position="486"/>
    </location>
</feature>
<dbReference type="GO" id="GO:0006574">
    <property type="term" value="P:L-valine catabolic process"/>
    <property type="evidence" value="ECO:0007669"/>
    <property type="project" value="TreeGrafter"/>
</dbReference>
<dbReference type="FunFam" id="3.40.309.10:FF:000002">
    <property type="entry name" value="Methylmalonate-semialdehyde dehydrogenase (Acylating)"/>
    <property type="match status" value="1"/>
</dbReference>
<dbReference type="InterPro" id="IPR016161">
    <property type="entry name" value="Ald_DH/histidinol_DH"/>
</dbReference>
<sequence>MPLLEPPRQNYGKLRAFINGKWIEPEAKTYLPVYDPGTGKVIGEVPQVTKEVVDEAVEAAYEAFKSWSRLPVPERAKYIFRMWNVLEENKELLARANTHNHGKTIKESRGDLRRTIENVEAAISAIYTLSKGEVQRDIARGIDEVLLREPLGVFAVVSPYNFPIMIPFWFIPYALALGDTLVVKASSVTPVPMMIALEVLAETLPPGVLNLIYTDHEVGEYLVTHKLVEGTAFVGTTSAGLRLYELSAKHGKRFLGGASASNYAVVMPDCNLERTVATLRDSKFGNTGQRCLAIQNIVVVGDEEFYNKFKNAYAQAARELKIGHGLDESTDMGPMASKKYLNNVLNMIEKGLEEGAKPVLDGRGFKHPEYPDGFYIGPTILENVTPDMTIAREEIFGPVANLLRAENLDEAIEWINKNKYHHSAAIFTSSGKVAREFMHRADVGNLGINIGIAAPVGWFPFGGKRLSGLGSHRPQMDTIDFFTDRKIAIIRWW</sequence>
<dbReference type="GO" id="GO:0004491">
    <property type="term" value="F:methylmalonate-semialdehyde dehydrogenase (acylating, NAD) activity"/>
    <property type="evidence" value="ECO:0007669"/>
    <property type="project" value="InterPro"/>
</dbReference>
<dbReference type="EMBL" id="DSGT01000009">
    <property type="protein sequence ID" value="HEW53300.1"/>
    <property type="molecule type" value="Genomic_DNA"/>
</dbReference>
<name>A0A7C2VLW7_9CREN</name>
<dbReference type="SUPFAM" id="SSF53720">
    <property type="entry name" value="ALDH-like"/>
    <property type="match status" value="1"/>
</dbReference>
<proteinExistence type="predicted"/>
<accession>A0A7C2VLW7</accession>
<dbReference type="InterPro" id="IPR016162">
    <property type="entry name" value="Ald_DH_N"/>
</dbReference>
<evidence type="ECO:0000259" key="1">
    <source>
        <dbReference type="Pfam" id="PF00171"/>
    </source>
</evidence>
<dbReference type="PANTHER" id="PTHR43866:SF4">
    <property type="entry name" value="MALONATE-SEMIALDEHYDE DEHYDROGENASE"/>
    <property type="match status" value="1"/>
</dbReference>
<dbReference type="AlphaFoldDB" id="A0A7C2VLW7"/>
<dbReference type="Gene3D" id="3.40.605.10">
    <property type="entry name" value="Aldehyde Dehydrogenase, Chain A, domain 1"/>
    <property type="match status" value="1"/>
</dbReference>
<dbReference type="Gene3D" id="3.40.309.10">
    <property type="entry name" value="Aldehyde Dehydrogenase, Chain A, domain 2"/>
    <property type="match status" value="1"/>
</dbReference>
<dbReference type="PANTHER" id="PTHR43866">
    <property type="entry name" value="MALONATE-SEMIALDEHYDE DEHYDROGENASE"/>
    <property type="match status" value="1"/>
</dbReference>
<dbReference type="InterPro" id="IPR015590">
    <property type="entry name" value="Aldehyde_DH_dom"/>
</dbReference>
<reference evidence="2" key="1">
    <citation type="journal article" date="2020" name="mSystems">
        <title>Genome- and Community-Level Interaction Insights into Carbon Utilization and Element Cycling Functions of Hydrothermarchaeota in Hydrothermal Sediment.</title>
        <authorList>
            <person name="Zhou Z."/>
            <person name="Liu Y."/>
            <person name="Xu W."/>
            <person name="Pan J."/>
            <person name="Luo Z.H."/>
            <person name="Li M."/>
        </authorList>
    </citation>
    <scope>NUCLEOTIDE SEQUENCE [LARGE SCALE GENOMIC DNA]</scope>
    <source>
        <strain evidence="2">SpSt-16</strain>
    </source>
</reference>
<dbReference type="InterPro" id="IPR010061">
    <property type="entry name" value="MeMal-semiAld_DH"/>
</dbReference>
<dbReference type="CDD" id="cd07085">
    <property type="entry name" value="ALDH_F6_MMSDH"/>
    <property type="match status" value="1"/>
</dbReference>
<comment type="caution">
    <text evidence="2">The sequence shown here is derived from an EMBL/GenBank/DDBJ whole genome shotgun (WGS) entry which is preliminary data.</text>
</comment>
<evidence type="ECO:0000313" key="2">
    <source>
        <dbReference type="EMBL" id="HEW53300.1"/>
    </source>
</evidence>
<dbReference type="GO" id="GO:0006210">
    <property type="term" value="P:thymine catabolic process"/>
    <property type="evidence" value="ECO:0007669"/>
    <property type="project" value="TreeGrafter"/>
</dbReference>
<dbReference type="Pfam" id="PF00171">
    <property type="entry name" value="Aldedh"/>
    <property type="match status" value="1"/>
</dbReference>
<protein>
    <submittedName>
        <fullName evidence="2">CoA-acylating methylmalonate-semialdehyde dehydrogenase</fullName>
    </submittedName>
</protein>
<organism evidence="2">
    <name type="scientific">Ignisphaera aggregans</name>
    <dbReference type="NCBI Taxonomy" id="334771"/>
    <lineage>
        <taxon>Archaea</taxon>
        <taxon>Thermoproteota</taxon>
        <taxon>Thermoprotei</taxon>
        <taxon>Desulfurococcales</taxon>
        <taxon>Desulfurococcaceae</taxon>
        <taxon>Ignisphaera</taxon>
    </lineage>
</organism>
<gene>
    <name evidence="2" type="ORF">ENO77_03945</name>
</gene>
<dbReference type="InterPro" id="IPR016163">
    <property type="entry name" value="Ald_DH_C"/>
</dbReference>